<comment type="caution">
    <text evidence="6">The sequence shown here is derived from an EMBL/GenBank/DDBJ whole genome shotgun (WGS) entry which is preliminary data.</text>
</comment>
<proteinExistence type="predicted"/>
<reference evidence="6 7" key="1">
    <citation type="journal article" date="2012" name="Int. J. Syst. Evol. Microbiol.">
        <title>Vibrio caribbeanicus sp. nov., isolated from the marine sponge Scleritoderma cyanea.</title>
        <authorList>
            <person name="Hoffmann M."/>
            <person name="Monday S.R."/>
            <person name="Allard M.W."/>
            <person name="Strain E.A."/>
            <person name="Whittaker P."/>
            <person name="Naum M."/>
            <person name="McCarthy P.J."/>
            <person name="Lopez J.V."/>
            <person name="Fischer M."/>
            <person name="Brown E.W."/>
        </authorList>
    </citation>
    <scope>NUCLEOTIDE SEQUENCE [LARGE SCALE GENOMIC DNA]</scope>
    <source>
        <strain evidence="6 7">ATCC BAA-2122</strain>
    </source>
</reference>
<gene>
    <name evidence="6" type="ORF">VIBC2010_05504</name>
</gene>
<dbReference type="CDD" id="cd16280">
    <property type="entry name" value="metallo-hydrolase-like_MBL-fold"/>
    <property type="match status" value="1"/>
</dbReference>
<dbReference type="STRING" id="796620.VIBC2010_05504"/>
<dbReference type="InterPro" id="IPR001279">
    <property type="entry name" value="Metallo-B-lactamas"/>
</dbReference>
<organism evidence="6 7">
    <name type="scientific">Vibrio caribbeanicus ATCC BAA-2122</name>
    <dbReference type="NCBI Taxonomy" id="796620"/>
    <lineage>
        <taxon>Bacteria</taxon>
        <taxon>Pseudomonadati</taxon>
        <taxon>Pseudomonadota</taxon>
        <taxon>Gammaproteobacteria</taxon>
        <taxon>Vibrionales</taxon>
        <taxon>Vibrionaceae</taxon>
        <taxon>Vibrio</taxon>
    </lineage>
</organism>
<dbReference type="PROSITE" id="PS00743">
    <property type="entry name" value="BETA_LACTAMASE_B_1"/>
    <property type="match status" value="1"/>
</dbReference>
<dbReference type="SMART" id="SM00849">
    <property type="entry name" value="Lactamase_B"/>
    <property type="match status" value="1"/>
</dbReference>
<feature type="domain" description="Metallo-beta-lactamase" evidence="5">
    <location>
        <begin position="68"/>
        <end position="251"/>
    </location>
</feature>
<dbReference type="GO" id="GO:0017001">
    <property type="term" value="P:antibiotic catabolic process"/>
    <property type="evidence" value="ECO:0007669"/>
    <property type="project" value="InterPro"/>
</dbReference>
<dbReference type="EMBL" id="AEIU01000005">
    <property type="protein sequence ID" value="EFP98355.1"/>
    <property type="molecule type" value="Genomic_DNA"/>
</dbReference>
<dbReference type="PANTHER" id="PTHR23131:SF0">
    <property type="entry name" value="ENDORIBONUCLEASE LACTB2"/>
    <property type="match status" value="1"/>
</dbReference>
<protein>
    <submittedName>
        <fullName evidence="6">Metallo-beta-lactamase</fullName>
    </submittedName>
</protein>
<sequence length="291" mass="32553">MAHFELHRSKINSSNAVGNDVKKIILGLLVSASALASSNKDVPTMSGKNGYVEPFQMFDNVYYIGDKWVSSYAIDTDNGLVIIDTLDYPYSRWIPINLKKLGLAGKPITHILITHGHSDHVGGAQLLQEMYGSKVVMTKSAHNLAIQQSNKSKGDNAFLPPALDIEIKNDSSMVINGHEFKFYLTPGHTEGDFSLDFTVEDKGIEYRAFVVGGHSVDGKDPKMIDQFLSSMEKIRKISLQPPIVKVNLSNHPHKNYLFENRDKLGTRGNPFISETNFFMFLKQQEHLAKKK</sequence>
<dbReference type="Pfam" id="PF00753">
    <property type="entry name" value="Lactamase_B"/>
    <property type="match status" value="1"/>
</dbReference>
<evidence type="ECO:0000313" key="6">
    <source>
        <dbReference type="EMBL" id="EFP98355.1"/>
    </source>
</evidence>
<keyword evidence="7" id="KW-1185">Reference proteome</keyword>
<evidence type="ECO:0000313" key="7">
    <source>
        <dbReference type="Proteomes" id="UP000002943"/>
    </source>
</evidence>
<dbReference type="InterPro" id="IPR001018">
    <property type="entry name" value="Beta-lactamase_class-B_CS"/>
</dbReference>
<comment type="cofactor">
    <cofactor evidence="1">
        <name>Zn(2+)</name>
        <dbReference type="ChEBI" id="CHEBI:29105"/>
    </cofactor>
</comment>
<dbReference type="GO" id="GO:0008800">
    <property type="term" value="F:beta-lactamase activity"/>
    <property type="evidence" value="ECO:0007669"/>
    <property type="project" value="InterPro"/>
</dbReference>
<evidence type="ECO:0000259" key="5">
    <source>
        <dbReference type="SMART" id="SM00849"/>
    </source>
</evidence>
<evidence type="ECO:0000256" key="2">
    <source>
        <dbReference type="ARBA" id="ARBA00022723"/>
    </source>
</evidence>
<dbReference type="GO" id="GO:0008270">
    <property type="term" value="F:zinc ion binding"/>
    <property type="evidence" value="ECO:0007669"/>
    <property type="project" value="InterPro"/>
</dbReference>
<evidence type="ECO:0000256" key="3">
    <source>
        <dbReference type="ARBA" id="ARBA00022801"/>
    </source>
</evidence>
<dbReference type="Proteomes" id="UP000002943">
    <property type="component" value="Unassembled WGS sequence"/>
</dbReference>
<evidence type="ECO:0000256" key="4">
    <source>
        <dbReference type="ARBA" id="ARBA00022833"/>
    </source>
</evidence>
<keyword evidence="3" id="KW-0378">Hydrolase</keyword>
<name>E3BEZ2_9VIBR</name>
<keyword evidence="4" id="KW-0862">Zinc</keyword>
<dbReference type="eggNOG" id="COG0491">
    <property type="taxonomic scope" value="Bacteria"/>
</dbReference>
<dbReference type="AlphaFoldDB" id="E3BEZ2"/>
<dbReference type="PANTHER" id="PTHR23131">
    <property type="entry name" value="ENDORIBONUCLEASE LACTB2"/>
    <property type="match status" value="1"/>
</dbReference>
<dbReference type="OrthoDB" id="9815874at2"/>
<dbReference type="InterPro" id="IPR050662">
    <property type="entry name" value="Sec-metab_biosynth-thioest"/>
</dbReference>
<keyword evidence="2" id="KW-0479">Metal-binding</keyword>
<accession>E3BEZ2</accession>
<evidence type="ECO:0000256" key="1">
    <source>
        <dbReference type="ARBA" id="ARBA00001947"/>
    </source>
</evidence>
<dbReference type="SUPFAM" id="SSF56281">
    <property type="entry name" value="Metallo-hydrolase/oxidoreductase"/>
    <property type="match status" value="1"/>
</dbReference>
<dbReference type="Gene3D" id="3.60.15.10">
    <property type="entry name" value="Ribonuclease Z/Hydroxyacylglutathione hydrolase-like"/>
    <property type="match status" value="1"/>
</dbReference>
<dbReference type="InterPro" id="IPR036866">
    <property type="entry name" value="RibonucZ/Hydroxyglut_hydro"/>
</dbReference>